<dbReference type="EMBL" id="FONG01000002">
    <property type="protein sequence ID" value="SFE22857.1"/>
    <property type="molecule type" value="Genomic_DNA"/>
</dbReference>
<dbReference type="OrthoDB" id="4941530at2"/>
<reference evidence="3 4" key="1">
    <citation type="submission" date="2016-10" db="EMBL/GenBank/DDBJ databases">
        <authorList>
            <person name="de Groot N.N."/>
        </authorList>
    </citation>
    <scope>NUCLEOTIDE SEQUENCE [LARGE SCALE GENOMIC DNA]</scope>
    <source>
        <strain evidence="3 4">CGMCC 4.3510</strain>
    </source>
</reference>
<feature type="region of interest" description="Disordered" evidence="1">
    <location>
        <begin position="1"/>
        <end position="30"/>
    </location>
</feature>
<dbReference type="InterPro" id="IPR037171">
    <property type="entry name" value="NagB/RpiA_transferase-like"/>
</dbReference>
<feature type="domain" description="LUD" evidence="2">
    <location>
        <begin position="34"/>
        <end position="186"/>
    </location>
</feature>
<sequence>MTTSTPNTPTGPTDPTASANPTTRYTDPAPAPRLEHAAKALTAHGFAVEILDDTATARARVKELIPEGATVFTGASETLRLSGIEEDLNGSGRYDAVRPRVLAMDRATEADLIRRLTSVPDISVGSVAAVTETGSLVIASGSGSQLPGYAGGAARAIWIVGAQKVVPDLATALRRVEEHCLPLETARTVAAHGWPSAVSRLLVLNAEPRPGRGTVLLLREAIGF</sequence>
<dbReference type="InterPro" id="IPR003741">
    <property type="entry name" value="LUD_dom"/>
</dbReference>
<evidence type="ECO:0000259" key="2">
    <source>
        <dbReference type="Pfam" id="PF02589"/>
    </source>
</evidence>
<dbReference type="AlphaFoldDB" id="A0A1I1YTN0"/>
<organism evidence="3 4">
    <name type="scientific">Actinacidiphila alni</name>
    <dbReference type="NCBI Taxonomy" id="380248"/>
    <lineage>
        <taxon>Bacteria</taxon>
        <taxon>Bacillati</taxon>
        <taxon>Actinomycetota</taxon>
        <taxon>Actinomycetes</taxon>
        <taxon>Kitasatosporales</taxon>
        <taxon>Streptomycetaceae</taxon>
        <taxon>Actinacidiphila</taxon>
    </lineage>
</organism>
<dbReference type="InterPro" id="IPR024185">
    <property type="entry name" value="FTHF_cligase-like_sf"/>
</dbReference>
<evidence type="ECO:0000313" key="3">
    <source>
        <dbReference type="EMBL" id="SFE22857.1"/>
    </source>
</evidence>
<proteinExistence type="predicted"/>
<dbReference type="SUPFAM" id="SSF100950">
    <property type="entry name" value="NagB/RpiA/CoA transferase-like"/>
    <property type="match status" value="1"/>
</dbReference>
<accession>A0A1I1YTN0</accession>
<dbReference type="Pfam" id="PF02589">
    <property type="entry name" value="LUD_dom"/>
    <property type="match status" value="1"/>
</dbReference>
<dbReference type="RefSeq" id="WP_093711894.1">
    <property type="nucleotide sequence ID" value="NZ_FONG01000002.1"/>
</dbReference>
<feature type="compositionally biased region" description="Low complexity" evidence="1">
    <location>
        <begin position="1"/>
        <end position="16"/>
    </location>
</feature>
<keyword evidence="4" id="KW-1185">Reference proteome</keyword>
<gene>
    <name evidence="3" type="ORF">SAMN05216251_102175</name>
</gene>
<dbReference type="Gene3D" id="3.40.50.10420">
    <property type="entry name" value="NagB/RpiA/CoA transferase-like"/>
    <property type="match status" value="1"/>
</dbReference>
<evidence type="ECO:0000256" key="1">
    <source>
        <dbReference type="SAM" id="MobiDB-lite"/>
    </source>
</evidence>
<dbReference type="Proteomes" id="UP000199323">
    <property type="component" value="Unassembled WGS sequence"/>
</dbReference>
<dbReference type="PANTHER" id="PTHR36179:SF2">
    <property type="entry name" value="LUD DOMAIN-CONTAINING PROTEIN"/>
    <property type="match status" value="1"/>
</dbReference>
<dbReference type="PANTHER" id="PTHR36179">
    <property type="entry name" value="LUD_DOM DOMAIN-CONTAINING PROTEIN"/>
    <property type="match status" value="1"/>
</dbReference>
<protein>
    <submittedName>
        <fullName evidence="3">Uncharacterized ACR, YkgG family COG1556</fullName>
    </submittedName>
</protein>
<dbReference type="STRING" id="380248.SAMN05216251_102175"/>
<evidence type="ECO:0000313" key="4">
    <source>
        <dbReference type="Proteomes" id="UP000199323"/>
    </source>
</evidence>
<name>A0A1I1YTN0_9ACTN</name>